<feature type="chain" id="PRO_5010994118" description="Alpha/beta hydrolase" evidence="3">
    <location>
        <begin position="24"/>
        <end position="561"/>
    </location>
</feature>
<keyword evidence="1 3" id="KW-0732">Signal</keyword>
<dbReference type="OrthoDB" id="699118at2"/>
<proteinExistence type="predicted"/>
<evidence type="ECO:0000256" key="1">
    <source>
        <dbReference type="ARBA" id="ARBA00022729"/>
    </source>
</evidence>
<dbReference type="EMBL" id="CP021235">
    <property type="protein sequence ID" value="ARS36701.1"/>
    <property type="molecule type" value="Genomic_DNA"/>
</dbReference>
<keyword evidence="2" id="KW-0378">Hydrolase</keyword>
<feature type="signal peptide" evidence="3">
    <location>
        <begin position="1"/>
        <end position="23"/>
    </location>
</feature>
<gene>
    <name evidence="4" type="ORF">CA264_15445</name>
</gene>
<dbReference type="AlphaFoldDB" id="A0A1X9YV54"/>
<evidence type="ECO:0008006" key="6">
    <source>
        <dbReference type="Google" id="ProtNLM"/>
    </source>
</evidence>
<organism evidence="4 5">
    <name type="scientific">Pontibacter actiniarum</name>
    <dbReference type="NCBI Taxonomy" id="323450"/>
    <lineage>
        <taxon>Bacteria</taxon>
        <taxon>Pseudomonadati</taxon>
        <taxon>Bacteroidota</taxon>
        <taxon>Cytophagia</taxon>
        <taxon>Cytophagales</taxon>
        <taxon>Hymenobacteraceae</taxon>
        <taxon>Pontibacter</taxon>
    </lineage>
</organism>
<keyword evidence="5" id="KW-1185">Reference proteome</keyword>
<dbReference type="SUPFAM" id="SSF48452">
    <property type="entry name" value="TPR-like"/>
    <property type="match status" value="1"/>
</dbReference>
<evidence type="ECO:0000256" key="2">
    <source>
        <dbReference type="ARBA" id="ARBA00022801"/>
    </source>
</evidence>
<dbReference type="InterPro" id="IPR050955">
    <property type="entry name" value="Plant_Biomass_Hydrol_Est"/>
</dbReference>
<dbReference type="Proteomes" id="UP000266292">
    <property type="component" value="Chromosome"/>
</dbReference>
<dbReference type="Gene3D" id="3.40.50.1820">
    <property type="entry name" value="alpha/beta hydrolase"/>
    <property type="match status" value="1"/>
</dbReference>
<evidence type="ECO:0000256" key="3">
    <source>
        <dbReference type="SAM" id="SignalP"/>
    </source>
</evidence>
<accession>A0A1X9YV54</accession>
<dbReference type="PANTHER" id="PTHR43037">
    <property type="entry name" value="UNNAMED PRODUCT-RELATED"/>
    <property type="match status" value="1"/>
</dbReference>
<dbReference type="InterPro" id="IPR029058">
    <property type="entry name" value="AB_hydrolase_fold"/>
</dbReference>
<name>A0A1X9YV54_9BACT</name>
<dbReference type="InterPro" id="IPR011990">
    <property type="entry name" value="TPR-like_helical_dom_sf"/>
</dbReference>
<dbReference type="Gene3D" id="1.25.40.10">
    <property type="entry name" value="Tetratricopeptide repeat domain"/>
    <property type="match status" value="1"/>
</dbReference>
<evidence type="ECO:0000313" key="4">
    <source>
        <dbReference type="EMBL" id="ARS36701.1"/>
    </source>
</evidence>
<dbReference type="STRING" id="709015.GCA_000472485_03118"/>
<dbReference type="KEGG" id="pact:CA264_15445"/>
<evidence type="ECO:0000313" key="5">
    <source>
        <dbReference type="Proteomes" id="UP000266292"/>
    </source>
</evidence>
<dbReference type="PANTHER" id="PTHR43037:SF5">
    <property type="entry name" value="FERULOYL ESTERASE"/>
    <property type="match status" value="1"/>
</dbReference>
<protein>
    <recommendedName>
        <fullName evidence="6">Alpha/beta hydrolase</fullName>
    </recommendedName>
</protein>
<dbReference type="SUPFAM" id="SSF53474">
    <property type="entry name" value="alpha/beta-Hydrolases"/>
    <property type="match status" value="1"/>
</dbReference>
<sequence>MKNVQRTLLLLLLFLTTVHSSFAQRLDPAYERLLDEAFEAKGKGEYQKAISLLEEAIKHDSSEIYWRYYNLADFATLAKDHNKAFYYLEKVRTSPIADEVVWNKPSFAPLRTDVRWASFQKRIDQADSLALAKQSAFDTWQTKWRENRRKEREQALQNEPGKQLYKAIQSFAYQQPMEVPDRWLSLRVPVNDTLDTRCYVRVPPNYNSRRHYPVLFFLHGAVRAIKELPQVADSLSFRSAGEAVASMADSLGYILVIPFASKQFNWMTSEAGAAIVPNTVQVIREIFNVDERRLYLAGHSNGATGAFINLVRSPSDFAGFYGFNTRPQVFTGGTFLKNAQNRSFYAIAVDKDYYYPKPAMDTLTALAQRLGINWQTRTFTGPPHWFPFTEAFDAAVPDLATAMQAARRNPFQDSLYWECDDVTYGRCDWLAISTLDTLAPAAGWHKGYNFEITEWYDNDANATPIDTLQQAFPNKLRSGAVRAAYSNNTFYIETSRVGQLKLFVSPEMVNLEKPVRVYLNGERVLRKKLTYDRGYIRDTFNSTFDEQALWVNEFLFQITSQ</sequence>
<reference evidence="5" key="1">
    <citation type="submission" date="2017-05" db="EMBL/GenBank/DDBJ databases">
        <authorList>
            <person name="Ray J."/>
            <person name="Price M."/>
            <person name="Deutschbauer A."/>
        </authorList>
    </citation>
    <scope>NUCLEOTIDE SEQUENCE [LARGE SCALE GENOMIC DNA]</scope>
    <source>
        <strain evidence="5">DSM 19842</strain>
    </source>
</reference>
<dbReference type="GO" id="GO:0016787">
    <property type="term" value="F:hydrolase activity"/>
    <property type="evidence" value="ECO:0007669"/>
    <property type="project" value="UniProtKB-KW"/>
</dbReference>